<dbReference type="Gene3D" id="1.10.357.40">
    <property type="entry name" value="YbiA-like"/>
    <property type="match status" value="1"/>
</dbReference>
<feature type="domain" description="NADAR" evidence="3">
    <location>
        <begin position="6"/>
        <end position="142"/>
    </location>
</feature>
<accession>E0IET1</accession>
<dbReference type="STRING" id="717606.PaecuDRAFT_4172"/>
<dbReference type="OrthoDB" id="67297at2"/>
<dbReference type="NCBIfam" id="TIGR02464">
    <property type="entry name" value="ribofla_fusion"/>
    <property type="match status" value="1"/>
</dbReference>
<dbReference type="InterPro" id="IPR037238">
    <property type="entry name" value="YbiA-like_sf"/>
</dbReference>
<evidence type="ECO:0000313" key="4">
    <source>
        <dbReference type="EMBL" id="EFM09169.1"/>
    </source>
</evidence>
<reference evidence="4 5" key="1">
    <citation type="submission" date="2010-07" db="EMBL/GenBank/DDBJ databases">
        <title>The draft genome of Paenibacillus curdlanolyticus YK9.</title>
        <authorList>
            <consortium name="US DOE Joint Genome Institute (JGI-PGF)"/>
            <person name="Lucas S."/>
            <person name="Copeland A."/>
            <person name="Lapidus A."/>
            <person name="Cheng J.-F."/>
            <person name="Bruce D."/>
            <person name="Goodwin L."/>
            <person name="Pitluck S."/>
            <person name="Land M.L."/>
            <person name="Hauser L."/>
            <person name="Chang Y.-J."/>
            <person name="Jeffries C."/>
            <person name="Anderson I.J."/>
            <person name="Johnson E."/>
            <person name="Loganathan U."/>
            <person name="Mulhopadhyay B."/>
            <person name="Kyrpides N."/>
            <person name="Woyke T.J."/>
        </authorList>
    </citation>
    <scope>NUCLEOTIDE SEQUENCE [LARGE SCALE GENOMIC DNA]</scope>
    <source>
        <strain evidence="4 5">YK9</strain>
    </source>
</reference>
<proteinExistence type="predicted"/>
<sequence length="193" mass="22806">MTQIKFYETNKPYGCFSNFSKHPIELNNKRWATVEHYFQAMKFENTSFEEEIRLLRTPMEAAIAGRDRNKPLRKDWEEMKEIIMRRAIEAKCEQHESVRDILVSTGNCLLIEHTKNDSYWADGGDGSGQNKLGQLLMEVRSEQPEFNGVFYPPLQCMEHVADKEAYLSEQQSWLMSLSEEARNEYSRYFKENR</sequence>
<dbReference type="EMBL" id="AEDD01000012">
    <property type="protein sequence ID" value="EFM09169.1"/>
    <property type="molecule type" value="Genomic_DNA"/>
</dbReference>
<keyword evidence="5" id="KW-1185">Reference proteome</keyword>
<dbReference type="CDD" id="cd15457">
    <property type="entry name" value="NADAR"/>
    <property type="match status" value="1"/>
</dbReference>
<name>E0IET1_9BACL</name>
<dbReference type="SUPFAM" id="SSF143990">
    <property type="entry name" value="YbiA-like"/>
    <property type="match status" value="1"/>
</dbReference>
<comment type="catalytic activity">
    <reaction evidence="1">
        <text>5-amino-6-(5-phospho-D-ribosylamino)uracil + H2O = 5,6-diaminouracil + D-ribose 5-phosphate</text>
        <dbReference type="Rhea" id="RHEA:55020"/>
        <dbReference type="ChEBI" id="CHEBI:15377"/>
        <dbReference type="ChEBI" id="CHEBI:46252"/>
        <dbReference type="ChEBI" id="CHEBI:58453"/>
        <dbReference type="ChEBI" id="CHEBI:78346"/>
    </reaction>
</comment>
<evidence type="ECO:0000256" key="2">
    <source>
        <dbReference type="ARBA" id="ARBA00000751"/>
    </source>
</evidence>
<comment type="catalytic activity">
    <reaction evidence="2">
        <text>2,5-diamino-6-hydroxy-4-(5-phosphoribosylamino)-pyrimidine + H2O = 2,5,6-triamino-4-hydroxypyrimidine + D-ribose 5-phosphate</text>
        <dbReference type="Rhea" id="RHEA:23436"/>
        <dbReference type="ChEBI" id="CHEBI:15377"/>
        <dbReference type="ChEBI" id="CHEBI:58614"/>
        <dbReference type="ChEBI" id="CHEBI:78346"/>
        <dbReference type="ChEBI" id="CHEBI:137796"/>
    </reaction>
</comment>
<dbReference type="Proteomes" id="UP000005387">
    <property type="component" value="Unassembled WGS sequence"/>
</dbReference>
<dbReference type="AlphaFoldDB" id="E0IET1"/>
<dbReference type="InterPro" id="IPR012816">
    <property type="entry name" value="NADAR"/>
</dbReference>
<protein>
    <recommendedName>
        <fullName evidence="3">NADAR domain-containing protein</fullName>
    </recommendedName>
</protein>
<gene>
    <name evidence="4" type="ORF">PaecuDRAFT_4172</name>
</gene>
<dbReference type="RefSeq" id="WP_006040155.1">
    <property type="nucleotide sequence ID" value="NZ_AEDD01000012.1"/>
</dbReference>
<organism evidence="4 5">
    <name type="scientific">Paenibacillus curdlanolyticus YK9</name>
    <dbReference type="NCBI Taxonomy" id="717606"/>
    <lineage>
        <taxon>Bacteria</taxon>
        <taxon>Bacillati</taxon>
        <taxon>Bacillota</taxon>
        <taxon>Bacilli</taxon>
        <taxon>Bacillales</taxon>
        <taxon>Paenibacillaceae</taxon>
        <taxon>Paenibacillus</taxon>
    </lineage>
</organism>
<dbReference type="eggNOG" id="COG3236">
    <property type="taxonomic scope" value="Bacteria"/>
</dbReference>
<dbReference type="Pfam" id="PF08719">
    <property type="entry name" value="NADAR"/>
    <property type="match status" value="1"/>
</dbReference>
<evidence type="ECO:0000259" key="3">
    <source>
        <dbReference type="Pfam" id="PF08719"/>
    </source>
</evidence>
<evidence type="ECO:0000256" key="1">
    <source>
        <dbReference type="ARBA" id="ARBA00000022"/>
    </source>
</evidence>
<evidence type="ECO:0000313" key="5">
    <source>
        <dbReference type="Proteomes" id="UP000005387"/>
    </source>
</evidence>